<feature type="transmembrane region" description="Helical" evidence="1">
    <location>
        <begin position="12"/>
        <end position="31"/>
    </location>
</feature>
<evidence type="ECO:0000256" key="1">
    <source>
        <dbReference type="SAM" id="Phobius"/>
    </source>
</evidence>
<evidence type="ECO:0000313" key="2">
    <source>
        <dbReference type="EMBL" id="MBY9076567.1"/>
    </source>
</evidence>
<evidence type="ECO:0000313" key="3">
    <source>
        <dbReference type="Proteomes" id="UP000754710"/>
    </source>
</evidence>
<sequence length="156" mass="16443">MSRPRHGRRGPVGLLARGVVAGVVGTAAMTASSTIEAKLRGRPASTAPARAAQKVLGIEEFSSERNQERFSNAVHWGYGTGWGVARAVFGAVGMAPVLASAAHLTAMWGGALAMLPALGVTPPATQWGREEVAIDLFHHLVYESSTSLAYELLDHR</sequence>
<gene>
    <name evidence="2" type="ORF">K1X13_17160</name>
</gene>
<accession>A0ABS7RSH2</accession>
<organism evidence="2 3">
    <name type="scientific">Nocardioides jiangsuensis</name>
    <dbReference type="NCBI Taxonomy" id="2866161"/>
    <lineage>
        <taxon>Bacteria</taxon>
        <taxon>Bacillati</taxon>
        <taxon>Actinomycetota</taxon>
        <taxon>Actinomycetes</taxon>
        <taxon>Propionibacteriales</taxon>
        <taxon>Nocardioidaceae</taxon>
        <taxon>Nocardioides</taxon>
    </lineage>
</organism>
<reference evidence="2 3" key="1">
    <citation type="submission" date="2021-08" db="EMBL/GenBank/DDBJ databases">
        <title>Nocardioides bacterium WL0053 sp. nov., isolated from the sediment.</title>
        <authorList>
            <person name="Wang L."/>
            <person name="Zhang D."/>
            <person name="Zhang A."/>
        </authorList>
    </citation>
    <scope>NUCLEOTIDE SEQUENCE [LARGE SCALE GENOMIC DNA]</scope>
    <source>
        <strain evidence="2 3">WL0053</strain>
    </source>
</reference>
<dbReference type="Proteomes" id="UP000754710">
    <property type="component" value="Unassembled WGS sequence"/>
</dbReference>
<keyword evidence="3" id="KW-1185">Reference proteome</keyword>
<keyword evidence="1" id="KW-0472">Membrane</keyword>
<protein>
    <submittedName>
        <fullName evidence="2">DUF1440 domain-containing protein</fullName>
    </submittedName>
</protein>
<keyword evidence="1" id="KW-0812">Transmembrane</keyword>
<proteinExistence type="predicted"/>
<dbReference type="EMBL" id="JAIEZQ010000003">
    <property type="protein sequence ID" value="MBY9076567.1"/>
    <property type="molecule type" value="Genomic_DNA"/>
</dbReference>
<dbReference type="RefSeq" id="WP_221026364.1">
    <property type="nucleotide sequence ID" value="NZ_JAIEZQ010000003.1"/>
</dbReference>
<name>A0ABS7RSH2_9ACTN</name>
<keyword evidence="1" id="KW-1133">Transmembrane helix</keyword>
<comment type="caution">
    <text evidence="2">The sequence shown here is derived from an EMBL/GenBank/DDBJ whole genome shotgun (WGS) entry which is preliminary data.</text>
</comment>